<proteinExistence type="predicted"/>
<dbReference type="AlphaFoldDB" id="A0A6J7KBR7"/>
<dbReference type="EMBL" id="CAFBND010000092">
    <property type="protein sequence ID" value="CAB4953266.1"/>
    <property type="molecule type" value="Genomic_DNA"/>
</dbReference>
<evidence type="ECO:0000313" key="1">
    <source>
        <dbReference type="EMBL" id="CAB4953266.1"/>
    </source>
</evidence>
<reference evidence="1" key="1">
    <citation type="submission" date="2020-05" db="EMBL/GenBank/DDBJ databases">
        <authorList>
            <person name="Chiriac C."/>
            <person name="Salcher M."/>
            <person name="Ghai R."/>
            <person name="Kavagutti S V."/>
        </authorList>
    </citation>
    <scope>NUCLEOTIDE SEQUENCE</scope>
</reference>
<organism evidence="1">
    <name type="scientific">freshwater metagenome</name>
    <dbReference type="NCBI Taxonomy" id="449393"/>
    <lineage>
        <taxon>unclassified sequences</taxon>
        <taxon>metagenomes</taxon>
        <taxon>ecological metagenomes</taxon>
    </lineage>
</organism>
<name>A0A6J7KBR7_9ZZZZ</name>
<sequence>MDLYKWSAKFVALVGSDLVADAFSLAREVRALDMEAAPYDLSALGYEPVRVETPEGRAEYVRRQREFSDRGAPLRATLLEALAAALDRIDHGPSPYRLASEMTP</sequence>
<gene>
    <name evidence="1" type="ORF">UFOPK3752_01799</name>
</gene>
<protein>
    <submittedName>
        <fullName evidence="1">Unannotated protein</fullName>
    </submittedName>
</protein>
<accession>A0A6J7KBR7</accession>